<sequence length="196" mass="20787">MTGSRSYHHGDLRRAVMAAALEVIAADGPAAISLRDLARRAGVSHAAPAHHFKDRAGLLTAIAADGYGLLADALADVPCESPDALRELGVRYVRFAVDHPAHFEVMHRPHLHHPDDPELVAARDRAWRLLSGGVDALPAAGRGPDARTAALAAWSLAHGFATLHLNGGIGGSEGVEPTELFRRMAELIFVEPTTGE</sequence>
<name>A0ABP3HF66_9ACTN</name>
<accession>A0ABP3HF66</accession>
<comment type="caution">
    <text evidence="6">The sequence shown here is derived from an EMBL/GenBank/DDBJ whole genome shotgun (WGS) entry which is preliminary data.</text>
</comment>
<gene>
    <name evidence="6" type="ORF">GCM10010319_53060</name>
</gene>
<dbReference type="Pfam" id="PF13305">
    <property type="entry name" value="TetR_C_33"/>
    <property type="match status" value="1"/>
</dbReference>
<evidence type="ECO:0000256" key="4">
    <source>
        <dbReference type="PROSITE-ProRule" id="PRU00335"/>
    </source>
</evidence>
<dbReference type="Gene3D" id="1.10.357.10">
    <property type="entry name" value="Tetracycline Repressor, domain 2"/>
    <property type="match status" value="1"/>
</dbReference>
<dbReference type="PANTHER" id="PTHR30055:SF220">
    <property type="entry name" value="TETR-FAMILY REGULATORY PROTEIN"/>
    <property type="match status" value="1"/>
</dbReference>
<dbReference type="InterPro" id="IPR025996">
    <property type="entry name" value="MT1864/Rv1816-like_C"/>
</dbReference>
<dbReference type="Pfam" id="PF00440">
    <property type="entry name" value="TetR_N"/>
    <property type="match status" value="1"/>
</dbReference>
<dbReference type="PROSITE" id="PS50977">
    <property type="entry name" value="HTH_TETR_2"/>
    <property type="match status" value="1"/>
</dbReference>
<dbReference type="PANTHER" id="PTHR30055">
    <property type="entry name" value="HTH-TYPE TRANSCRIPTIONAL REGULATOR RUTR"/>
    <property type="match status" value="1"/>
</dbReference>
<organism evidence="6 7">
    <name type="scientific">Streptomyces blastmyceticus</name>
    <dbReference type="NCBI Taxonomy" id="68180"/>
    <lineage>
        <taxon>Bacteria</taxon>
        <taxon>Bacillati</taxon>
        <taxon>Actinomycetota</taxon>
        <taxon>Actinomycetes</taxon>
        <taxon>Kitasatosporales</taxon>
        <taxon>Streptomycetaceae</taxon>
        <taxon>Streptomyces</taxon>
    </lineage>
</organism>
<feature type="domain" description="HTH tetR-type" evidence="5">
    <location>
        <begin position="10"/>
        <end position="70"/>
    </location>
</feature>
<dbReference type="Proteomes" id="UP001500063">
    <property type="component" value="Unassembled WGS sequence"/>
</dbReference>
<evidence type="ECO:0000313" key="6">
    <source>
        <dbReference type="EMBL" id="GAA0368525.1"/>
    </source>
</evidence>
<feature type="DNA-binding region" description="H-T-H motif" evidence="4">
    <location>
        <begin position="33"/>
        <end position="52"/>
    </location>
</feature>
<keyword evidence="2 4" id="KW-0238">DNA-binding</keyword>
<proteinExistence type="predicted"/>
<dbReference type="EMBL" id="BAAABW010000026">
    <property type="protein sequence ID" value="GAA0368525.1"/>
    <property type="molecule type" value="Genomic_DNA"/>
</dbReference>
<protein>
    <submittedName>
        <fullName evidence="6">TetR/AcrR family transcriptional regulator</fullName>
    </submittedName>
</protein>
<dbReference type="SUPFAM" id="SSF46689">
    <property type="entry name" value="Homeodomain-like"/>
    <property type="match status" value="1"/>
</dbReference>
<evidence type="ECO:0000256" key="2">
    <source>
        <dbReference type="ARBA" id="ARBA00023125"/>
    </source>
</evidence>
<dbReference type="InterPro" id="IPR001647">
    <property type="entry name" value="HTH_TetR"/>
</dbReference>
<evidence type="ECO:0000259" key="5">
    <source>
        <dbReference type="PROSITE" id="PS50977"/>
    </source>
</evidence>
<reference evidence="7" key="1">
    <citation type="journal article" date="2019" name="Int. J. Syst. Evol. Microbiol.">
        <title>The Global Catalogue of Microorganisms (GCM) 10K type strain sequencing project: providing services to taxonomists for standard genome sequencing and annotation.</title>
        <authorList>
            <consortium name="The Broad Institute Genomics Platform"/>
            <consortium name="The Broad Institute Genome Sequencing Center for Infectious Disease"/>
            <person name="Wu L."/>
            <person name="Ma J."/>
        </authorList>
    </citation>
    <scope>NUCLEOTIDE SEQUENCE [LARGE SCALE GENOMIC DNA]</scope>
    <source>
        <strain evidence="7">JCM 4565</strain>
    </source>
</reference>
<dbReference type="SUPFAM" id="SSF48498">
    <property type="entry name" value="Tetracyclin repressor-like, C-terminal domain"/>
    <property type="match status" value="1"/>
</dbReference>
<evidence type="ECO:0000256" key="1">
    <source>
        <dbReference type="ARBA" id="ARBA00023015"/>
    </source>
</evidence>
<evidence type="ECO:0000256" key="3">
    <source>
        <dbReference type="ARBA" id="ARBA00023163"/>
    </source>
</evidence>
<dbReference type="InterPro" id="IPR009057">
    <property type="entry name" value="Homeodomain-like_sf"/>
</dbReference>
<keyword evidence="3" id="KW-0804">Transcription</keyword>
<evidence type="ECO:0000313" key="7">
    <source>
        <dbReference type="Proteomes" id="UP001500063"/>
    </source>
</evidence>
<keyword evidence="1" id="KW-0805">Transcription regulation</keyword>
<dbReference type="InterPro" id="IPR050109">
    <property type="entry name" value="HTH-type_TetR-like_transc_reg"/>
</dbReference>
<dbReference type="InterPro" id="IPR036271">
    <property type="entry name" value="Tet_transcr_reg_TetR-rel_C_sf"/>
</dbReference>
<dbReference type="RefSeq" id="WP_344121599.1">
    <property type="nucleotide sequence ID" value="NZ_BAAABW010000026.1"/>
</dbReference>
<keyword evidence="7" id="KW-1185">Reference proteome</keyword>